<dbReference type="EMBL" id="JBHSKG010000017">
    <property type="protein sequence ID" value="MFC5141588.1"/>
    <property type="molecule type" value="Genomic_DNA"/>
</dbReference>
<evidence type="ECO:0000259" key="2">
    <source>
        <dbReference type="Pfam" id="PF13649"/>
    </source>
</evidence>
<dbReference type="InterPro" id="IPR050508">
    <property type="entry name" value="Methyltransf_Superfamily"/>
</dbReference>
<dbReference type="PANTHER" id="PTHR42912">
    <property type="entry name" value="METHYLTRANSFERASE"/>
    <property type="match status" value="1"/>
</dbReference>
<reference evidence="4" key="1">
    <citation type="journal article" date="2019" name="Int. J. Syst. Evol. Microbiol.">
        <title>The Global Catalogue of Microorganisms (GCM) 10K type strain sequencing project: providing services to taxonomists for standard genome sequencing and annotation.</title>
        <authorList>
            <consortium name="The Broad Institute Genomics Platform"/>
            <consortium name="The Broad Institute Genome Sequencing Center for Infectious Disease"/>
            <person name="Wu L."/>
            <person name="Ma J."/>
        </authorList>
    </citation>
    <scope>NUCLEOTIDE SEQUENCE [LARGE SCALE GENOMIC DNA]</scope>
    <source>
        <strain evidence="4">XZYJ18</strain>
    </source>
</reference>
<dbReference type="GO" id="GO:0008168">
    <property type="term" value="F:methyltransferase activity"/>
    <property type="evidence" value="ECO:0007669"/>
    <property type="project" value="UniProtKB-KW"/>
</dbReference>
<evidence type="ECO:0000313" key="4">
    <source>
        <dbReference type="Proteomes" id="UP001596175"/>
    </source>
</evidence>
<dbReference type="InterPro" id="IPR029063">
    <property type="entry name" value="SAM-dependent_MTases_sf"/>
</dbReference>
<comment type="caution">
    <text evidence="3">The sequence shown here is derived from an EMBL/GenBank/DDBJ whole genome shotgun (WGS) entry which is preliminary data.</text>
</comment>
<feature type="region of interest" description="Disordered" evidence="1">
    <location>
        <begin position="180"/>
        <end position="203"/>
    </location>
</feature>
<feature type="compositionally biased region" description="Basic and acidic residues" evidence="1">
    <location>
        <begin position="193"/>
        <end position="203"/>
    </location>
</feature>
<dbReference type="Proteomes" id="UP001596175">
    <property type="component" value="Unassembled WGS sequence"/>
</dbReference>
<protein>
    <submittedName>
        <fullName evidence="3">Class I SAM-dependent methyltransferase</fullName>
        <ecNumber evidence="3">2.1.1.-</ecNumber>
    </submittedName>
</protein>
<organism evidence="3 4">
    <name type="scientific">Actinomycetospora rhizophila</name>
    <dbReference type="NCBI Taxonomy" id="1416876"/>
    <lineage>
        <taxon>Bacteria</taxon>
        <taxon>Bacillati</taxon>
        <taxon>Actinomycetota</taxon>
        <taxon>Actinomycetes</taxon>
        <taxon>Pseudonocardiales</taxon>
        <taxon>Pseudonocardiaceae</taxon>
        <taxon>Actinomycetospora</taxon>
    </lineage>
</organism>
<keyword evidence="3" id="KW-0489">Methyltransferase</keyword>
<dbReference type="Pfam" id="PF13649">
    <property type="entry name" value="Methyltransf_25"/>
    <property type="match status" value="1"/>
</dbReference>
<sequence length="248" mass="26453">MTEPERASTGGRAYLPGMPAEAPQFLYDVMSRVLGAGPSHRRLVAQAAPPPGGRVLEIGCGTGNVLAVMARRHPDAELVGLDPDPAALARARTKLPATVRLEQGFADALPLPDDHVDRVLSSLMFHHLPADDRPGVLREVRRVLRPGGTVHIVDMEGERSTGVVARAAGAAMHALSRVQRNGDQGHGHGHGHGGHDEHDHDLRPQLSPAADVVTLLTEAGFVDAEVVERRRWVFGTLASYRARVTAAG</sequence>
<dbReference type="RefSeq" id="WP_378023732.1">
    <property type="nucleotide sequence ID" value="NZ_JBHSKG010000017.1"/>
</dbReference>
<proteinExistence type="predicted"/>
<evidence type="ECO:0000256" key="1">
    <source>
        <dbReference type="SAM" id="MobiDB-lite"/>
    </source>
</evidence>
<keyword evidence="3" id="KW-0808">Transferase</keyword>
<gene>
    <name evidence="3" type="ORF">ACFPK1_25350</name>
</gene>
<keyword evidence="4" id="KW-1185">Reference proteome</keyword>
<evidence type="ECO:0000313" key="3">
    <source>
        <dbReference type="EMBL" id="MFC5141588.1"/>
    </source>
</evidence>
<accession>A0ABV9ZJB3</accession>
<dbReference type="EC" id="2.1.1.-" evidence="3"/>
<dbReference type="SUPFAM" id="SSF53335">
    <property type="entry name" value="S-adenosyl-L-methionine-dependent methyltransferases"/>
    <property type="match status" value="1"/>
</dbReference>
<name>A0ABV9ZJB3_9PSEU</name>
<dbReference type="Gene3D" id="3.40.50.150">
    <property type="entry name" value="Vaccinia Virus protein VP39"/>
    <property type="match status" value="1"/>
</dbReference>
<dbReference type="CDD" id="cd02440">
    <property type="entry name" value="AdoMet_MTases"/>
    <property type="match status" value="1"/>
</dbReference>
<feature type="domain" description="Methyltransferase" evidence="2">
    <location>
        <begin position="55"/>
        <end position="148"/>
    </location>
</feature>
<dbReference type="InterPro" id="IPR041698">
    <property type="entry name" value="Methyltransf_25"/>
</dbReference>
<dbReference type="GO" id="GO:0032259">
    <property type="term" value="P:methylation"/>
    <property type="evidence" value="ECO:0007669"/>
    <property type="project" value="UniProtKB-KW"/>
</dbReference>